<protein>
    <submittedName>
        <fullName evidence="1">Uncharacterized protein</fullName>
    </submittedName>
</protein>
<accession>A0A0C9WTT4</accession>
<organism evidence="1 2">
    <name type="scientific">Laccaria amethystina LaAM-08-1</name>
    <dbReference type="NCBI Taxonomy" id="1095629"/>
    <lineage>
        <taxon>Eukaryota</taxon>
        <taxon>Fungi</taxon>
        <taxon>Dikarya</taxon>
        <taxon>Basidiomycota</taxon>
        <taxon>Agaricomycotina</taxon>
        <taxon>Agaricomycetes</taxon>
        <taxon>Agaricomycetidae</taxon>
        <taxon>Agaricales</taxon>
        <taxon>Agaricineae</taxon>
        <taxon>Hydnangiaceae</taxon>
        <taxon>Laccaria</taxon>
    </lineage>
</organism>
<dbReference type="Proteomes" id="UP000054477">
    <property type="component" value="Unassembled WGS sequence"/>
</dbReference>
<dbReference type="AlphaFoldDB" id="A0A0C9WTT4"/>
<reference evidence="1 2" key="1">
    <citation type="submission" date="2014-04" db="EMBL/GenBank/DDBJ databases">
        <authorList>
            <consortium name="DOE Joint Genome Institute"/>
            <person name="Kuo A."/>
            <person name="Kohler A."/>
            <person name="Nagy L.G."/>
            <person name="Floudas D."/>
            <person name="Copeland A."/>
            <person name="Barry K.W."/>
            <person name="Cichocki N."/>
            <person name="Veneault-Fourrey C."/>
            <person name="LaButti K."/>
            <person name="Lindquist E.A."/>
            <person name="Lipzen A."/>
            <person name="Lundell T."/>
            <person name="Morin E."/>
            <person name="Murat C."/>
            <person name="Sun H."/>
            <person name="Tunlid A."/>
            <person name="Henrissat B."/>
            <person name="Grigoriev I.V."/>
            <person name="Hibbett D.S."/>
            <person name="Martin F."/>
            <person name="Nordberg H.P."/>
            <person name="Cantor M.N."/>
            <person name="Hua S.X."/>
        </authorList>
    </citation>
    <scope>NUCLEOTIDE SEQUENCE [LARGE SCALE GENOMIC DNA]</scope>
    <source>
        <strain evidence="1 2">LaAM-08-1</strain>
    </source>
</reference>
<name>A0A0C9WTT4_9AGAR</name>
<sequence>MDRTQTSGREQLRRLGWMRTKVQSISSEEGNLVKTLSRGKLQEACLHSWRPISCSLIVPDPWWVMAHLPVRCYKNPKRYDALFRIRIEKISSI</sequence>
<reference evidence="2" key="2">
    <citation type="submission" date="2015-01" db="EMBL/GenBank/DDBJ databases">
        <title>Evolutionary Origins and Diversification of the Mycorrhizal Mutualists.</title>
        <authorList>
            <consortium name="DOE Joint Genome Institute"/>
            <consortium name="Mycorrhizal Genomics Consortium"/>
            <person name="Kohler A."/>
            <person name="Kuo A."/>
            <person name="Nagy L.G."/>
            <person name="Floudas D."/>
            <person name="Copeland A."/>
            <person name="Barry K.W."/>
            <person name="Cichocki N."/>
            <person name="Veneault-Fourrey C."/>
            <person name="LaButti K."/>
            <person name="Lindquist E.A."/>
            <person name="Lipzen A."/>
            <person name="Lundell T."/>
            <person name="Morin E."/>
            <person name="Murat C."/>
            <person name="Riley R."/>
            <person name="Ohm R."/>
            <person name="Sun H."/>
            <person name="Tunlid A."/>
            <person name="Henrissat B."/>
            <person name="Grigoriev I.V."/>
            <person name="Hibbett D.S."/>
            <person name="Martin F."/>
        </authorList>
    </citation>
    <scope>NUCLEOTIDE SEQUENCE [LARGE SCALE GENOMIC DNA]</scope>
    <source>
        <strain evidence="2">LaAM-08-1</strain>
    </source>
</reference>
<evidence type="ECO:0000313" key="1">
    <source>
        <dbReference type="EMBL" id="KIK02485.1"/>
    </source>
</evidence>
<keyword evidence="2" id="KW-1185">Reference proteome</keyword>
<gene>
    <name evidence="1" type="ORF">K443DRAFT_517906</name>
</gene>
<evidence type="ECO:0000313" key="2">
    <source>
        <dbReference type="Proteomes" id="UP000054477"/>
    </source>
</evidence>
<proteinExistence type="predicted"/>
<dbReference type="HOGENOM" id="CLU_2400036_0_0_1"/>
<dbReference type="EMBL" id="KN838592">
    <property type="protein sequence ID" value="KIK02485.1"/>
    <property type="molecule type" value="Genomic_DNA"/>
</dbReference>